<comment type="similarity">
    <text evidence="3">Belongs to the GRAS family.</text>
</comment>
<evidence type="ECO:0000256" key="2">
    <source>
        <dbReference type="ARBA" id="ARBA00023163"/>
    </source>
</evidence>
<keyword evidence="2" id="KW-0804">Transcription</keyword>
<dbReference type="AlphaFoldDB" id="A0A200QK15"/>
<dbReference type="OrthoDB" id="764992at2759"/>
<dbReference type="InParanoid" id="A0A200QK15"/>
<evidence type="ECO:0000256" key="1">
    <source>
        <dbReference type="ARBA" id="ARBA00023015"/>
    </source>
</evidence>
<name>A0A200QK15_MACCD</name>
<feature type="region of interest" description="PFYRE" evidence="3">
    <location>
        <begin position="2"/>
        <end position="93"/>
    </location>
</feature>
<dbReference type="Pfam" id="PF03514">
    <property type="entry name" value="GRAS"/>
    <property type="match status" value="1"/>
</dbReference>
<feature type="chain" id="PRO_5012125825" evidence="4">
    <location>
        <begin position="17"/>
        <end position="134"/>
    </location>
</feature>
<comment type="caution">
    <text evidence="5">The sequence shown here is derived from an EMBL/GenBank/DDBJ whole genome shotgun (WGS) entry which is preliminary data.</text>
</comment>
<reference evidence="5 6" key="1">
    <citation type="journal article" date="2017" name="Mol. Plant">
        <title>The Genome of Medicinal Plant Macleaya cordata Provides New Insights into Benzylisoquinoline Alkaloids Metabolism.</title>
        <authorList>
            <person name="Liu X."/>
            <person name="Liu Y."/>
            <person name="Huang P."/>
            <person name="Ma Y."/>
            <person name="Qing Z."/>
            <person name="Tang Q."/>
            <person name="Cao H."/>
            <person name="Cheng P."/>
            <person name="Zheng Y."/>
            <person name="Yuan Z."/>
            <person name="Zhou Y."/>
            <person name="Liu J."/>
            <person name="Tang Z."/>
            <person name="Zhuo Y."/>
            <person name="Zhang Y."/>
            <person name="Yu L."/>
            <person name="Huang J."/>
            <person name="Yang P."/>
            <person name="Peng Q."/>
            <person name="Zhang J."/>
            <person name="Jiang W."/>
            <person name="Zhang Z."/>
            <person name="Lin K."/>
            <person name="Ro D.K."/>
            <person name="Chen X."/>
            <person name="Xiong X."/>
            <person name="Shang Y."/>
            <person name="Huang S."/>
            <person name="Zeng J."/>
        </authorList>
    </citation>
    <scope>NUCLEOTIDE SEQUENCE [LARGE SCALE GENOMIC DNA]</scope>
    <source>
        <strain evidence="6">cv. BLH2017</strain>
        <tissue evidence="5">Root</tissue>
    </source>
</reference>
<organism evidence="5 6">
    <name type="scientific">Macleaya cordata</name>
    <name type="common">Five-seeded plume-poppy</name>
    <name type="synonym">Bocconia cordata</name>
    <dbReference type="NCBI Taxonomy" id="56857"/>
    <lineage>
        <taxon>Eukaryota</taxon>
        <taxon>Viridiplantae</taxon>
        <taxon>Streptophyta</taxon>
        <taxon>Embryophyta</taxon>
        <taxon>Tracheophyta</taxon>
        <taxon>Spermatophyta</taxon>
        <taxon>Magnoliopsida</taxon>
        <taxon>Ranunculales</taxon>
        <taxon>Papaveraceae</taxon>
        <taxon>Papaveroideae</taxon>
        <taxon>Macleaya</taxon>
    </lineage>
</organism>
<feature type="signal peptide" evidence="4">
    <location>
        <begin position="1"/>
        <end position="16"/>
    </location>
</feature>
<feature type="region of interest" description="SAW" evidence="3">
    <location>
        <begin position="96"/>
        <end position="134"/>
    </location>
</feature>
<keyword evidence="1" id="KW-0805">Transcription regulation</keyword>
<sequence>MIAMNLSLLIFRLLSALDSITSILRFLRRISLQIVVFVDNEGCKDSESFLFCLNFNGHEFYSVLLESMDAANSGDVNFVRRIKRFLLQLRIAGVVAAGRNCILPWRELFFGAGMMPVPLSECTESQADWLMRRS</sequence>
<protein>
    <submittedName>
        <fullName evidence="5">Transcription factor GRAS</fullName>
    </submittedName>
</protein>
<keyword evidence="4" id="KW-0732">Signal</keyword>
<evidence type="ECO:0000313" key="5">
    <source>
        <dbReference type="EMBL" id="OVA10784.1"/>
    </source>
</evidence>
<comment type="caution">
    <text evidence="3">Lacks conserved residue(s) required for the propagation of feature annotation.</text>
</comment>
<proteinExistence type="inferred from homology"/>
<keyword evidence="6" id="KW-1185">Reference proteome</keyword>
<dbReference type="PROSITE" id="PS50985">
    <property type="entry name" value="GRAS"/>
    <property type="match status" value="1"/>
</dbReference>
<evidence type="ECO:0000256" key="3">
    <source>
        <dbReference type="PROSITE-ProRule" id="PRU01191"/>
    </source>
</evidence>
<accession>A0A200QK15</accession>
<dbReference type="EMBL" id="MVGT01001846">
    <property type="protein sequence ID" value="OVA10784.1"/>
    <property type="molecule type" value="Genomic_DNA"/>
</dbReference>
<dbReference type="InterPro" id="IPR005202">
    <property type="entry name" value="TF_GRAS"/>
</dbReference>
<dbReference type="Proteomes" id="UP000195402">
    <property type="component" value="Unassembled WGS sequence"/>
</dbReference>
<gene>
    <name evidence="5" type="ORF">BVC80_8639g20</name>
</gene>
<evidence type="ECO:0000313" key="6">
    <source>
        <dbReference type="Proteomes" id="UP000195402"/>
    </source>
</evidence>
<dbReference type="STRING" id="56857.A0A200QK15"/>
<evidence type="ECO:0000256" key="4">
    <source>
        <dbReference type="SAM" id="SignalP"/>
    </source>
</evidence>